<sequence length="165" mass="19041">MQCQSLAYLFMGDYVDRGRQNIDNYPHILLQDQNFLMLRGNCECPAINAVYGECNRRYKSTRLWQVFNVASSRCTEVSLQLNSLYQLRNMPRPQDPLNPSMGIDLLWSDPDPWVKGWQANTRGTSKKATAKAVRMAMQQAGLPTTQSNREKNRNITNDIDMINEY</sequence>
<dbReference type="SUPFAM" id="SSF56300">
    <property type="entry name" value="Metallo-dependent phosphatases"/>
    <property type="match status" value="1"/>
</dbReference>
<dbReference type="InterPro" id="IPR006186">
    <property type="entry name" value="Ser/Thr-sp_prot-phosphatase"/>
</dbReference>
<accession>A0A8R1UE09</accession>
<dbReference type="GO" id="GO:0005737">
    <property type="term" value="C:cytoplasm"/>
    <property type="evidence" value="ECO:0000318"/>
    <property type="project" value="GO_Central"/>
</dbReference>
<reference evidence="2" key="1">
    <citation type="journal article" date="2008" name="Nat. Genet.">
        <title>The Pristionchus pacificus genome provides a unique perspective on nematode lifestyle and parasitism.</title>
        <authorList>
            <person name="Dieterich C."/>
            <person name="Clifton S.W."/>
            <person name="Schuster L.N."/>
            <person name="Chinwalla A."/>
            <person name="Delehaunty K."/>
            <person name="Dinkelacker I."/>
            <person name="Fulton L."/>
            <person name="Fulton R."/>
            <person name="Godfrey J."/>
            <person name="Minx P."/>
            <person name="Mitreva M."/>
            <person name="Roeseler W."/>
            <person name="Tian H."/>
            <person name="Witte H."/>
            <person name="Yang S.P."/>
            <person name="Wilson R.K."/>
            <person name="Sommer R.J."/>
        </authorList>
    </citation>
    <scope>NUCLEOTIDE SEQUENCE [LARGE SCALE GENOMIC DNA]</scope>
    <source>
        <strain evidence="2">PS312</strain>
    </source>
</reference>
<proteinExistence type="predicted"/>
<dbReference type="Proteomes" id="UP000005239">
    <property type="component" value="Unassembled WGS sequence"/>
</dbReference>
<organism evidence="1 2">
    <name type="scientific">Pristionchus pacificus</name>
    <name type="common">Parasitic nematode worm</name>
    <dbReference type="NCBI Taxonomy" id="54126"/>
    <lineage>
        <taxon>Eukaryota</taxon>
        <taxon>Metazoa</taxon>
        <taxon>Ecdysozoa</taxon>
        <taxon>Nematoda</taxon>
        <taxon>Chromadorea</taxon>
        <taxon>Rhabditida</taxon>
        <taxon>Rhabditina</taxon>
        <taxon>Diplogasteromorpha</taxon>
        <taxon>Diplogasteroidea</taxon>
        <taxon>Neodiplogasteridae</taxon>
        <taxon>Pristionchus</taxon>
    </lineage>
</organism>
<reference evidence="1" key="2">
    <citation type="submission" date="2022-06" db="UniProtKB">
        <authorList>
            <consortium name="EnsemblMetazoa"/>
        </authorList>
    </citation>
    <scope>IDENTIFICATION</scope>
    <source>
        <strain evidence="1">PS312</strain>
    </source>
</reference>
<dbReference type="EnsemblMetazoa" id="PPA15452.1">
    <property type="protein sequence ID" value="PPA15452.1"/>
    <property type="gene ID" value="WBGene00105006"/>
</dbReference>
<dbReference type="SMART" id="SM00156">
    <property type="entry name" value="PP2Ac"/>
    <property type="match status" value="1"/>
</dbReference>
<keyword evidence="2" id="KW-1185">Reference proteome</keyword>
<dbReference type="PANTHER" id="PTHR11668:SF492">
    <property type="entry name" value="SERINE_THREONINE-PROTEIN PHOSPHATASE PP1-DELTA-RELATED"/>
    <property type="match status" value="1"/>
</dbReference>
<dbReference type="GO" id="GO:0004722">
    <property type="term" value="F:protein serine/threonine phosphatase activity"/>
    <property type="evidence" value="ECO:0000318"/>
    <property type="project" value="GO_Central"/>
</dbReference>
<dbReference type="PANTHER" id="PTHR11668">
    <property type="entry name" value="SERINE/THREONINE PROTEIN PHOSPHATASE"/>
    <property type="match status" value="1"/>
</dbReference>
<dbReference type="Gene3D" id="3.60.21.10">
    <property type="match status" value="2"/>
</dbReference>
<name>A0A2A6BKZ5_PRIPA</name>
<dbReference type="InterPro" id="IPR004843">
    <property type="entry name" value="Calcineurin-like_PHP"/>
</dbReference>
<protein>
    <submittedName>
        <fullName evidence="1">Calcineurin-like phosphoesterase</fullName>
    </submittedName>
</protein>
<dbReference type="AlphaFoldDB" id="A0A2A6BKZ5"/>
<dbReference type="Pfam" id="PF00149">
    <property type="entry name" value="Metallophos"/>
    <property type="match status" value="1"/>
</dbReference>
<evidence type="ECO:0000313" key="2">
    <source>
        <dbReference type="Proteomes" id="UP000005239"/>
    </source>
</evidence>
<dbReference type="InterPro" id="IPR050341">
    <property type="entry name" value="PP1_catalytic_subunit"/>
</dbReference>
<accession>A0A2A6BKZ5</accession>
<gene>
    <name evidence="1" type="primary">WBGene00105006</name>
</gene>
<dbReference type="InterPro" id="IPR029052">
    <property type="entry name" value="Metallo-depent_PP-like"/>
</dbReference>
<evidence type="ECO:0000313" key="1">
    <source>
        <dbReference type="EnsemblMetazoa" id="PPA15452.1"/>
    </source>
</evidence>
<dbReference type="GO" id="GO:0005634">
    <property type="term" value="C:nucleus"/>
    <property type="evidence" value="ECO:0000318"/>
    <property type="project" value="GO_Central"/>
</dbReference>